<protein>
    <recommendedName>
        <fullName evidence="5">Iron-sulfur cluster assembly factor IBA57 homolog, mitochondrial</fullName>
    </recommendedName>
</protein>
<evidence type="ECO:0000259" key="6">
    <source>
        <dbReference type="Pfam" id="PF25455"/>
    </source>
</evidence>
<dbReference type="InterPro" id="IPR017703">
    <property type="entry name" value="YgfZ/GCV_T_CS"/>
</dbReference>
<sequence>MASTPIMRSLSRRPLHDVCPNRICRNCKLLRRPFSSAIPSPPRPPAAGVAPLSSRQLLSVTGPDAAKFLQGIITANVVSSTGEPRTDPFYTAFLNATGRVLHDVFIYPVRGAAGDSAQEGDGFLVEVDAAQTNALMKYIKRYKLRAKVAFRAIDPSEMSVWHAWNDTTPDSTTLDIPPDPSRIVFRDPRAPGLGHRIIQLAGQKPPEVDIERATEDAYTIRRYLHGVPEGQDEILREQALPLESNMEHMNGIDFHKGCYVGQELTIRTKHRGVVRKRILPCAIYDRAKAAPPSLVYDPNPDSESAGSPEALTADMIPAETSIGRSGKRGRSAGKWLRGVGNIGLGLCRLEIMTDVVLPGEQAAATFRDGDEFEMEWGEEDNKSGVKVKAFVPEWLRRSLDGQQR</sequence>
<dbReference type="Gene3D" id="3.30.1360.120">
    <property type="entry name" value="Probable tRNA modification gtpase trme, domain 1"/>
    <property type="match status" value="1"/>
</dbReference>
<dbReference type="GeneID" id="300573839"/>
<name>A0ABY2HDU5_9HYPO</name>
<dbReference type="Pfam" id="PF25455">
    <property type="entry name" value="Beta-barrel_CAF17_C"/>
    <property type="match status" value="1"/>
</dbReference>
<comment type="subcellular location">
    <subcellularLocation>
        <location evidence="1">Mitochondrion matrix</location>
    </subcellularLocation>
</comment>
<dbReference type="Proteomes" id="UP001642720">
    <property type="component" value="Unassembled WGS sequence"/>
</dbReference>
<gene>
    <name evidence="7" type="ORF">CCMA1212_001984</name>
</gene>
<keyword evidence="3" id="KW-0496">Mitochondrion</keyword>
<evidence type="ECO:0000256" key="4">
    <source>
        <dbReference type="ARBA" id="ARBA00093447"/>
    </source>
</evidence>
<evidence type="ECO:0000313" key="8">
    <source>
        <dbReference type="Proteomes" id="UP001642720"/>
    </source>
</evidence>
<dbReference type="NCBIfam" id="TIGR03317">
    <property type="entry name" value="ygfZ_signature"/>
    <property type="match status" value="1"/>
</dbReference>
<dbReference type="GO" id="GO:0016740">
    <property type="term" value="F:transferase activity"/>
    <property type="evidence" value="ECO:0007669"/>
    <property type="project" value="UniProtKB-KW"/>
</dbReference>
<dbReference type="SUPFAM" id="SSF103025">
    <property type="entry name" value="Folate-binding domain"/>
    <property type="match status" value="1"/>
</dbReference>
<keyword evidence="2" id="KW-0809">Transit peptide</keyword>
<evidence type="ECO:0000313" key="7">
    <source>
        <dbReference type="EMBL" id="TFB05862.1"/>
    </source>
</evidence>
<evidence type="ECO:0000256" key="3">
    <source>
        <dbReference type="ARBA" id="ARBA00023128"/>
    </source>
</evidence>
<accession>A0ABY2HDU5</accession>
<comment type="caution">
    <text evidence="7">The sequence shown here is derived from an EMBL/GenBank/DDBJ whole genome shotgun (WGS) entry which is preliminary data.</text>
</comment>
<dbReference type="EMBL" id="PPTA01000002">
    <property type="protein sequence ID" value="TFB05862.1"/>
    <property type="molecule type" value="Genomic_DNA"/>
</dbReference>
<feature type="domain" description="CAF17 C-terminal" evidence="6">
    <location>
        <begin position="275"/>
        <end position="396"/>
    </location>
</feature>
<organism evidence="7 8">
    <name type="scientific">Trichoderma ghanense</name>
    <dbReference type="NCBI Taxonomy" id="65468"/>
    <lineage>
        <taxon>Eukaryota</taxon>
        <taxon>Fungi</taxon>
        <taxon>Dikarya</taxon>
        <taxon>Ascomycota</taxon>
        <taxon>Pezizomycotina</taxon>
        <taxon>Sordariomycetes</taxon>
        <taxon>Hypocreomycetidae</taxon>
        <taxon>Hypocreales</taxon>
        <taxon>Hypocreaceae</taxon>
        <taxon>Trichoderma</taxon>
    </lineage>
</organism>
<dbReference type="InterPro" id="IPR057460">
    <property type="entry name" value="CAF17_C"/>
</dbReference>
<dbReference type="InterPro" id="IPR045179">
    <property type="entry name" value="YgfZ/GcvT"/>
</dbReference>
<keyword evidence="7" id="KW-0808">Transferase</keyword>
<proteinExistence type="inferred from homology"/>
<evidence type="ECO:0000256" key="5">
    <source>
        <dbReference type="ARBA" id="ARBA00093637"/>
    </source>
</evidence>
<dbReference type="PANTHER" id="PTHR22602:SF0">
    <property type="entry name" value="TRANSFERASE CAF17, MITOCHONDRIAL-RELATED"/>
    <property type="match status" value="1"/>
</dbReference>
<reference evidence="7 8" key="1">
    <citation type="submission" date="2018-01" db="EMBL/GenBank/DDBJ databases">
        <title>Genome characterization of the sugarcane-associated fungus Trichoderma ghanense CCMA-1212 and their application in lignocelulose bioconversion.</title>
        <authorList>
            <person name="Steindorff A.S."/>
            <person name="Mendes T.D."/>
            <person name="Vilela E.S.D."/>
            <person name="Rodrigues D.S."/>
            <person name="Formighieri E.F."/>
            <person name="Melo I.S."/>
            <person name="Favaro L.C.L."/>
        </authorList>
    </citation>
    <scope>NUCLEOTIDE SEQUENCE [LARGE SCALE GENOMIC DNA]</scope>
    <source>
        <strain evidence="7 8">CCMA-1212</strain>
    </source>
</reference>
<evidence type="ECO:0000256" key="2">
    <source>
        <dbReference type="ARBA" id="ARBA00022946"/>
    </source>
</evidence>
<evidence type="ECO:0000256" key="1">
    <source>
        <dbReference type="ARBA" id="ARBA00004305"/>
    </source>
</evidence>
<dbReference type="InterPro" id="IPR027266">
    <property type="entry name" value="TrmE/GcvT-like"/>
</dbReference>
<dbReference type="PANTHER" id="PTHR22602">
    <property type="entry name" value="TRANSFERASE CAF17, MITOCHONDRIAL-RELATED"/>
    <property type="match status" value="1"/>
</dbReference>
<comment type="similarity">
    <text evidence="4">Belongs to the GcvT family. CAF17/IBA57 subfamily.</text>
</comment>
<keyword evidence="8" id="KW-1185">Reference proteome</keyword>
<dbReference type="RefSeq" id="XP_073562063.1">
    <property type="nucleotide sequence ID" value="XM_073699389.1"/>
</dbReference>